<dbReference type="RefSeq" id="WP_207396514.1">
    <property type="nucleotide sequence ID" value="NZ_JABRWO010000005.1"/>
</dbReference>
<dbReference type="Gene3D" id="2.60.40.1120">
    <property type="entry name" value="Carboxypeptidase-like, regulatory domain"/>
    <property type="match status" value="1"/>
</dbReference>
<dbReference type="EMBL" id="JABRWO010000005">
    <property type="protein sequence ID" value="MBA2115065.1"/>
    <property type="molecule type" value="Genomic_DNA"/>
</dbReference>
<keyword evidence="2" id="KW-1185">Reference proteome</keyword>
<dbReference type="SUPFAM" id="SSF49464">
    <property type="entry name" value="Carboxypeptidase regulatory domain-like"/>
    <property type="match status" value="1"/>
</dbReference>
<sequence length="132" mass="14345">MRRLVCFSLLLLIAFLGCETGHHEGVTGHVTLDGQPLANAEVIFTPAERGRPAIAMTDASGAYELVYTINEKGAPAGKYIVRIRTATTTPGEDGRDVQSPETVPAKYNRHSELSVVVKEGEANQFDFELQSQ</sequence>
<name>A0A7V8V588_9BACT</name>
<reference evidence="1 2" key="1">
    <citation type="submission" date="2020-05" db="EMBL/GenBank/DDBJ databases">
        <title>Bremerella alba sp. nov., a novel planctomycete isolated from the surface of the macroalga Fucus spiralis.</title>
        <authorList>
            <person name="Godinho O."/>
            <person name="Botelho R."/>
            <person name="Albuquerque L."/>
            <person name="Wiegand S."/>
            <person name="Da Costa M.S."/>
            <person name="Lobo-Da-Cunha A."/>
            <person name="Jogler C."/>
            <person name="Lage O.M."/>
        </authorList>
    </citation>
    <scope>NUCLEOTIDE SEQUENCE [LARGE SCALE GENOMIC DNA]</scope>
    <source>
        <strain evidence="1 2">FF15</strain>
    </source>
</reference>
<evidence type="ECO:0000313" key="1">
    <source>
        <dbReference type="EMBL" id="MBA2115065.1"/>
    </source>
</evidence>
<gene>
    <name evidence="1" type="ORF">HOV93_22370</name>
</gene>
<dbReference type="Proteomes" id="UP000551616">
    <property type="component" value="Unassembled WGS sequence"/>
</dbReference>
<comment type="caution">
    <text evidence="1">The sequence shown here is derived from an EMBL/GenBank/DDBJ whole genome shotgun (WGS) entry which is preliminary data.</text>
</comment>
<protein>
    <recommendedName>
        <fullName evidence="3">Carboxypeptidase regulatory-like domain-containing protein</fullName>
    </recommendedName>
</protein>
<organism evidence="1 2">
    <name type="scientific">Bremerella alba</name>
    <dbReference type="NCBI Taxonomy" id="980252"/>
    <lineage>
        <taxon>Bacteria</taxon>
        <taxon>Pseudomonadati</taxon>
        <taxon>Planctomycetota</taxon>
        <taxon>Planctomycetia</taxon>
        <taxon>Pirellulales</taxon>
        <taxon>Pirellulaceae</taxon>
        <taxon>Bremerella</taxon>
    </lineage>
</organism>
<evidence type="ECO:0008006" key="3">
    <source>
        <dbReference type="Google" id="ProtNLM"/>
    </source>
</evidence>
<accession>A0A7V8V588</accession>
<dbReference type="AlphaFoldDB" id="A0A7V8V588"/>
<proteinExistence type="predicted"/>
<dbReference type="PROSITE" id="PS51257">
    <property type="entry name" value="PROKAR_LIPOPROTEIN"/>
    <property type="match status" value="1"/>
</dbReference>
<dbReference type="InterPro" id="IPR008969">
    <property type="entry name" value="CarboxyPept-like_regulatory"/>
</dbReference>
<evidence type="ECO:0000313" key="2">
    <source>
        <dbReference type="Proteomes" id="UP000551616"/>
    </source>
</evidence>